<name>A0ABR7EX28_9FIRM</name>
<feature type="transmembrane region" description="Helical" evidence="1">
    <location>
        <begin position="91"/>
        <end position="108"/>
    </location>
</feature>
<sequence length="149" mass="17104">MNTKIVKFTKHILDVMFVSGIIVILTLPISLRYLAKFKIEVFMNQYIPMLIIFGISGILGVTIIYELRRMMKTVMEEECFVTANVTNLRHMARLSFGITILWIIKLFFNPTPAALVIIIVFFIAALFSQVLACVFNQAIAYKEENDFTI</sequence>
<feature type="transmembrane region" description="Helical" evidence="1">
    <location>
        <begin position="46"/>
        <end position="65"/>
    </location>
</feature>
<dbReference type="InterPro" id="IPR021354">
    <property type="entry name" value="DUF2975"/>
</dbReference>
<protein>
    <submittedName>
        <fullName evidence="2">DUF2975 domain-containing protein</fullName>
    </submittedName>
</protein>
<dbReference type="EMBL" id="JACOOY010000012">
    <property type="protein sequence ID" value="MBC5665547.1"/>
    <property type="molecule type" value="Genomic_DNA"/>
</dbReference>
<comment type="caution">
    <text evidence="2">The sequence shown here is derived from an EMBL/GenBank/DDBJ whole genome shotgun (WGS) entry which is preliminary data.</text>
</comment>
<feature type="transmembrane region" description="Helical" evidence="1">
    <location>
        <begin position="12"/>
        <end position="34"/>
    </location>
</feature>
<evidence type="ECO:0000313" key="2">
    <source>
        <dbReference type="EMBL" id="MBC5665547.1"/>
    </source>
</evidence>
<organism evidence="2 3">
    <name type="scientific">Dorea hominis</name>
    <dbReference type="NCBI Taxonomy" id="2763040"/>
    <lineage>
        <taxon>Bacteria</taxon>
        <taxon>Bacillati</taxon>
        <taxon>Bacillota</taxon>
        <taxon>Clostridia</taxon>
        <taxon>Lachnospirales</taxon>
        <taxon>Lachnospiraceae</taxon>
        <taxon>Dorea</taxon>
    </lineage>
</organism>
<dbReference type="RefSeq" id="WP_021859831.1">
    <property type="nucleotide sequence ID" value="NZ_JACOOY010000012.1"/>
</dbReference>
<dbReference type="Proteomes" id="UP000647235">
    <property type="component" value="Unassembled WGS sequence"/>
</dbReference>
<keyword evidence="1" id="KW-0472">Membrane</keyword>
<keyword evidence="1" id="KW-0812">Transmembrane</keyword>
<evidence type="ECO:0000256" key="1">
    <source>
        <dbReference type="SAM" id="Phobius"/>
    </source>
</evidence>
<proteinExistence type="predicted"/>
<gene>
    <name evidence="2" type="ORF">H8S07_09735</name>
</gene>
<dbReference type="Pfam" id="PF11188">
    <property type="entry name" value="DUF2975"/>
    <property type="match status" value="1"/>
</dbReference>
<keyword evidence="3" id="KW-1185">Reference proteome</keyword>
<evidence type="ECO:0000313" key="3">
    <source>
        <dbReference type="Proteomes" id="UP000647235"/>
    </source>
</evidence>
<keyword evidence="1" id="KW-1133">Transmembrane helix</keyword>
<feature type="transmembrane region" description="Helical" evidence="1">
    <location>
        <begin position="114"/>
        <end position="135"/>
    </location>
</feature>
<accession>A0ABR7EX28</accession>
<reference evidence="2 3" key="1">
    <citation type="submission" date="2020-08" db="EMBL/GenBank/DDBJ databases">
        <title>Genome public.</title>
        <authorList>
            <person name="Liu C."/>
            <person name="Sun Q."/>
        </authorList>
    </citation>
    <scope>NUCLEOTIDE SEQUENCE [LARGE SCALE GENOMIC DNA]</scope>
    <source>
        <strain evidence="2 3">NSJ-36</strain>
    </source>
</reference>